<gene>
    <name evidence="1" type="ORF">CY34DRAFT_375761</name>
</gene>
<reference evidence="1 2" key="1">
    <citation type="submission" date="2014-04" db="EMBL/GenBank/DDBJ databases">
        <authorList>
            <consortium name="DOE Joint Genome Institute"/>
            <person name="Kuo A."/>
            <person name="Ruytinx J."/>
            <person name="Rineau F."/>
            <person name="Colpaert J."/>
            <person name="Kohler A."/>
            <person name="Nagy L.G."/>
            <person name="Floudas D."/>
            <person name="Copeland A."/>
            <person name="Barry K.W."/>
            <person name="Cichocki N."/>
            <person name="Veneault-Fourrey C."/>
            <person name="LaButti K."/>
            <person name="Lindquist E.A."/>
            <person name="Lipzen A."/>
            <person name="Lundell T."/>
            <person name="Morin E."/>
            <person name="Murat C."/>
            <person name="Sun H."/>
            <person name="Tunlid A."/>
            <person name="Henrissat B."/>
            <person name="Grigoriev I.V."/>
            <person name="Hibbett D.S."/>
            <person name="Martin F."/>
            <person name="Nordberg H.P."/>
            <person name="Cantor M.N."/>
            <person name="Hua S.X."/>
        </authorList>
    </citation>
    <scope>NUCLEOTIDE SEQUENCE [LARGE SCALE GENOMIC DNA]</scope>
    <source>
        <strain evidence="1 2">UH-Slu-Lm8-n1</strain>
    </source>
</reference>
<reference evidence="2" key="2">
    <citation type="submission" date="2015-01" db="EMBL/GenBank/DDBJ databases">
        <title>Evolutionary Origins and Diversification of the Mycorrhizal Mutualists.</title>
        <authorList>
            <consortium name="DOE Joint Genome Institute"/>
            <consortium name="Mycorrhizal Genomics Consortium"/>
            <person name="Kohler A."/>
            <person name="Kuo A."/>
            <person name="Nagy L.G."/>
            <person name="Floudas D."/>
            <person name="Copeland A."/>
            <person name="Barry K.W."/>
            <person name="Cichocki N."/>
            <person name="Veneault-Fourrey C."/>
            <person name="LaButti K."/>
            <person name="Lindquist E.A."/>
            <person name="Lipzen A."/>
            <person name="Lundell T."/>
            <person name="Morin E."/>
            <person name="Murat C."/>
            <person name="Riley R."/>
            <person name="Ohm R."/>
            <person name="Sun H."/>
            <person name="Tunlid A."/>
            <person name="Henrissat B."/>
            <person name="Grigoriev I.V."/>
            <person name="Hibbett D.S."/>
            <person name="Martin F."/>
        </authorList>
    </citation>
    <scope>NUCLEOTIDE SEQUENCE [LARGE SCALE GENOMIC DNA]</scope>
    <source>
        <strain evidence="2">UH-Slu-Lm8-n1</strain>
    </source>
</reference>
<evidence type="ECO:0000313" key="1">
    <source>
        <dbReference type="EMBL" id="KIK38688.1"/>
    </source>
</evidence>
<dbReference type="Proteomes" id="UP000054485">
    <property type="component" value="Unassembled WGS sequence"/>
</dbReference>
<name>A0A0D0B493_9AGAM</name>
<dbReference type="EMBL" id="KN835379">
    <property type="protein sequence ID" value="KIK38688.1"/>
    <property type="molecule type" value="Genomic_DNA"/>
</dbReference>
<organism evidence="1 2">
    <name type="scientific">Suillus luteus UH-Slu-Lm8-n1</name>
    <dbReference type="NCBI Taxonomy" id="930992"/>
    <lineage>
        <taxon>Eukaryota</taxon>
        <taxon>Fungi</taxon>
        <taxon>Dikarya</taxon>
        <taxon>Basidiomycota</taxon>
        <taxon>Agaricomycotina</taxon>
        <taxon>Agaricomycetes</taxon>
        <taxon>Agaricomycetidae</taxon>
        <taxon>Boletales</taxon>
        <taxon>Suillineae</taxon>
        <taxon>Suillaceae</taxon>
        <taxon>Suillus</taxon>
    </lineage>
</organism>
<accession>A0A0D0B493</accession>
<sequence>MIRGGNRGLTYHLQQVYVSEYPRPFNPLMPMDLLPRGSITNFTLTYCKIK</sequence>
<protein>
    <submittedName>
        <fullName evidence="1">Unplaced genomic scaffold CY34scaffold_248, whole genome shotgun sequence</fullName>
    </submittedName>
</protein>
<dbReference type="HOGENOM" id="CLU_3126028_0_0_1"/>
<evidence type="ECO:0000313" key="2">
    <source>
        <dbReference type="Proteomes" id="UP000054485"/>
    </source>
</evidence>
<proteinExistence type="predicted"/>
<keyword evidence="2" id="KW-1185">Reference proteome</keyword>
<dbReference type="AlphaFoldDB" id="A0A0D0B493"/>
<dbReference type="InParanoid" id="A0A0D0B493"/>